<dbReference type="PANTHER" id="PTHR24121">
    <property type="entry name" value="NO MECHANORECEPTOR POTENTIAL C, ISOFORM D-RELATED"/>
    <property type="match status" value="1"/>
</dbReference>
<dbReference type="Pfam" id="PF12796">
    <property type="entry name" value="Ank_2"/>
    <property type="match status" value="1"/>
</dbReference>
<dbReference type="OMA" id="THPRDML"/>
<keyword evidence="4" id="KW-1185">Reference proteome</keyword>
<feature type="compositionally biased region" description="Basic and acidic residues" evidence="2">
    <location>
        <begin position="74"/>
        <end position="83"/>
    </location>
</feature>
<feature type="region of interest" description="Disordered" evidence="2">
    <location>
        <begin position="47"/>
        <end position="83"/>
    </location>
</feature>
<dbReference type="Proteomes" id="UP000008022">
    <property type="component" value="Unassembled WGS sequence"/>
</dbReference>
<dbReference type="Pfam" id="PF00023">
    <property type="entry name" value="Ank"/>
    <property type="match status" value="2"/>
</dbReference>
<dbReference type="STRING" id="4529.A0A0E0Q9A5"/>
<protein>
    <submittedName>
        <fullName evidence="3">Uncharacterized protein</fullName>
    </submittedName>
</protein>
<keyword evidence="1" id="KW-0040">ANK repeat</keyword>
<evidence type="ECO:0000256" key="2">
    <source>
        <dbReference type="SAM" id="MobiDB-lite"/>
    </source>
</evidence>
<dbReference type="PANTHER" id="PTHR24121:SF21">
    <property type="entry name" value="ANKYRIN REPEAT FAMILY PROTEIN"/>
    <property type="match status" value="1"/>
</dbReference>
<dbReference type="SUPFAM" id="SSF48403">
    <property type="entry name" value="Ankyrin repeat"/>
    <property type="match status" value="1"/>
</dbReference>
<name>A0A0E0Q9A5_ORYRU</name>
<accession>A0A0E0Q9A5</accession>
<feature type="repeat" description="ANK" evidence="1">
    <location>
        <begin position="292"/>
        <end position="324"/>
    </location>
</feature>
<dbReference type="Gramene" id="ORUFI07G17690.1">
    <property type="protein sequence ID" value="ORUFI07G17690.1"/>
    <property type="gene ID" value="ORUFI07G17690"/>
</dbReference>
<dbReference type="AlphaFoldDB" id="A0A0E0Q9A5"/>
<reference evidence="3" key="2">
    <citation type="submission" date="2015-06" db="UniProtKB">
        <authorList>
            <consortium name="EnsemblPlants"/>
        </authorList>
    </citation>
    <scope>IDENTIFICATION</scope>
</reference>
<dbReference type="HOGENOM" id="CLU_000134_36_6_1"/>
<evidence type="ECO:0000313" key="4">
    <source>
        <dbReference type="Proteomes" id="UP000008022"/>
    </source>
</evidence>
<organism evidence="3 4">
    <name type="scientific">Oryza rufipogon</name>
    <name type="common">Brownbeard rice</name>
    <name type="synonym">Asian wild rice</name>
    <dbReference type="NCBI Taxonomy" id="4529"/>
    <lineage>
        <taxon>Eukaryota</taxon>
        <taxon>Viridiplantae</taxon>
        <taxon>Streptophyta</taxon>
        <taxon>Embryophyta</taxon>
        <taxon>Tracheophyta</taxon>
        <taxon>Spermatophyta</taxon>
        <taxon>Magnoliopsida</taxon>
        <taxon>Liliopsida</taxon>
        <taxon>Poales</taxon>
        <taxon>Poaceae</taxon>
        <taxon>BOP clade</taxon>
        <taxon>Oryzoideae</taxon>
        <taxon>Oryzeae</taxon>
        <taxon>Oryzinae</taxon>
        <taxon>Oryza</taxon>
    </lineage>
</organism>
<sequence length="367" mass="38398">MAETPAAAAAVEFGPHPHDMLTLDGELLRVLITGDRVRLEEILREAGSYGGDGEHPGDGGNGGSPPHEVPPLVDGHRDPRRDGPELIAINLPDHAAPAVVVEAGLSLSPRRSYGYLKRCIAACSWSSMARWCQARDAPAPHPARGRGVHPRQPIAVAPAARHGAGCLLGVTSNGNTALHLVASRGHAELAALIRVRAPSLVATRNRCLDTPLHCAAKAGHREVVARLLDTRTGVAEAEVELAAAVAEAALRVRNCLGATVLHEAVRHGHTEVVHLLMSRAGAAELASVASDDGVSPLYLAATTGSVRMVQELLLRPADDGRRRSSASFTGREGRTALHVAATKSAGNTSSTTTTLLLLQLLVALYSP</sequence>
<dbReference type="InterPro" id="IPR036770">
    <property type="entry name" value="Ankyrin_rpt-contain_sf"/>
</dbReference>
<evidence type="ECO:0000256" key="1">
    <source>
        <dbReference type="PROSITE-ProRule" id="PRU00023"/>
    </source>
</evidence>
<proteinExistence type="predicted"/>
<dbReference type="SMART" id="SM00248">
    <property type="entry name" value="ANK"/>
    <property type="match status" value="5"/>
</dbReference>
<dbReference type="Gene3D" id="1.25.40.20">
    <property type="entry name" value="Ankyrin repeat-containing domain"/>
    <property type="match status" value="2"/>
</dbReference>
<reference evidence="4" key="1">
    <citation type="submission" date="2013-06" db="EMBL/GenBank/DDBJ databases">
        <authorList>
            <person name="Zhao Q."/>
        </authorList>
    </citation>
    <scope>NUCLEOTIDE SEQUENCE</scope>
    <source>
        <strain evidence="4">cv. W1943</strain>
    </source>
</reference>
<feature type="repeat" description="ANK" evidence="1">
    <location>
        <begin position="256"/>
        <end position="288"/>
    </location>
</feature>
<dbReference type="eggNOG" id="KOG0504">
    <property type="taxonomic scope" value="Eukaryota"/>
</dbReference>
<dbReference type="PROSITE" id="PS50088">
    <property type="entry name" value="ANK_REPEAT"/>
    <property type="match status" value="2"/>
</dbReference>
<dbReference type="EnsemblPlants" id="ORUFI07G17690.1">
    <property type="protein sequence ID" value="ORUFI07G17690.1"/>
    <property type="gene ID" value="ORUFI07G17690"/>
</dbReference>
<dbReference type="PROSITE" id="PS50297">
    <property type="entry name" value="ANK_REP_REGION"/>
    <property type="match status" value="2"/>
</dbReference>
<dbReference type="InterPro" id="IPR002110">
    <property type="entry name" value="Ankyrin_rpt"/>
</dbReference>
<evidence type="ECO:0000313" key="3">
    <source>
        <dbReference type="EnsemblPlants" id="ORUFI07G17690.1"/>
    </source>
</evidence>